<evidence type="ECO:0000256" key="1">
    <source>
        <dbReference type="SAM" id="MobiDB-lite"/>
    </source>
</evidence>
<protein>
    <submittedName>
        <fullName evidence="2">Uncharacterized protein</fullName>
    </submittedName>
</protein>
<evidence type="ECO:0000313" key="2">
    <source>
        <dbReference type="EMBL" id="KAG0139776.1"/>
    </source>
</evidence>
<organism evidence="2 3">
    <name type="scientific">Cronartium quercuum f. sp. fusiforme G11</name>
    <dbReference type="NCBI Taxonomy" id="708437"/>
    <lineage>
        <taxon>Eukaryota</taxon>
        <taxon>Fungi</taxon>
        <taxon>Dikarya</taxon>
        <taxon>Basidiomycota</taxon>
        <taxon>Pucciniomycotina</taxon>
        <taxon>Pucciniomycetes</taxon>
        <taxon>Pucciniales</taxon>
        <taxon>Coleosporiaceae</taxon>
        <taxon>Cronartium</taxon>
    </lineage>
</organism>
<sequence length="63" mass="6733">MDIQEVDQLLGGTEAPSVPPTDTVENTESVAMTKSSNISKNTKNLRVNTADSNSKSFPYSISS</sequence>
<keyword evidence="3" id="KW-1185">Reference proteome</keyword>
<proteinExistence type="predicted"/>
<gene>
    <name evidence="2" type="ORF">CROQUDRAFT_101080</name>
</gene>
<feature type="compositionally biased region" description="Polar residues" evidence="1">
    <location>
        <begin position="23"/>
        <end position="63"/>
    </location>
</feature>
<reference evidence="2" key="1">
    <citation type="submission" date="2013-11" db="EMBL/GenBank/DDBJ databases">
        <title>Genome sequence of the fusiform rust pathogen reveals effectors for host alternation and coevolution with pine.</title>
        <authorList>
            <consortium name="DOE Joint Genome Institute"/>
            <person name="Smith K."/>
            <person name="Pendleton A."/>
            <person name="Kubisiak T."/>
            <person name="Anderson C."/>
            <person name="Salamov A."/>
            <person name="Aerts A."/>
            <person name="Riley R."/>
            <person name="Clum A."/>
            <person name="Lindquist E."/>
            <person name="Ence D."/>
            <person name="Campbell M."/>
            <person name="Kronenberg Z."/>
            <person name="Feau N."/>
            <person name="Dhillon B."/>
            <person name="Hamelin R."/>
            <person name="Burleigh J."/>
            <person name="Smith J."/>
            <person name="Yandell M."/>
            <person name="Nelson C."/>
            <person name="Grigoriev I."/>
            <person name="Davis J."/>
        </authorList>
    </citation>
    <scope>NUCLEOTIDE SEQUENCE</scope>
    <source>
        <strain evidence="2">G11</strain>
    </source>
</reference>
<name>A0A9P6T5K0_9BASI</name>
<dbReference type="EMBL" id="MU167525">
    <property type="protein sequence ID" value="KAG0139776.1"/>
    <property type="molecule type" value="Genomic_DNA"/>
</dbReference>
<evidence type="ECO:0000313" key="3">
    <source>
        <dbReference type="Proteomes" id="UP000886653"/>
    </source>
</evidence>
<comment type="caution">
    <text evidence="2">The sequence shown here is derived from an EMBL/GenBank/DDBJ whole genome shotgun (WGS) entry which is preliminary data.</text>
</comment>
<feature type="region of interest" description="Disordered" evidence="1">
    <location>
        <begin position="1"/>
        <end position="63"/>
    </location>
</feature>
<accession>A0A9P6T5K0</accession>
<dbReference type="Proteomes" id="UP000886653">
    <property type="component" value="Unassembled WGS sequence"/>
</dbReference>
<dbReference type="AlphaFoldDB" id="A0A9P6T5K0"/>